<keyword evidence="2" id="KW-1185">Reference proteome</keyword>
<dbReference type="RefSeq" id="WP_330585229.1">
    <property type="nucleotide sequence ID" value="NZ_QZDT01000067.1"/>
</dbReference>
<organism evidence="1 2">
    <name type="scientific">Parablautia muri</name>
    <dbReference type="NCBI Taxonomy" id="2320879"/>
    <lineage>
        <taxon>Bacteria</taxon>
        <taxon>Bacillati</taxon>
        <taxon>Bacillota</taxon>
        <taxon>Clostridia</taxon>
        <taxon>Lachnospirales</taxon>
        <taxon>Lachnospiraceae</taxon>
        <taxon>Parablautia</taxon>
    </lineage>
</organism>
<gene>
    <name evidence="1" type="ORF">D5281_21920</name>
</gene>
<accession>A0A9X5BJM9</accession>
<evidence type="ECO:0000313" key="1">
    <source>
        <dbReference type="EMBL" id="NBJ95135.1"/>
    </source>
</evidence>
<dbReference type="EMBL" id="QZDT01000067">
    <property type="protein sequence ID" value="NBJ95135.1"/>
    <property type="molecule type" value="Genomic_DNA"/>
</dbReference>
<dbReference type="AlphaFoldDB" id="A0A9X5BJM9"/>
<evidence type="ECO:0000313" key="2">
    <source>
        <dbReference type="Proteomes" id="UP001154420"/>
    </source>
</evidence>
<comment type="caution">
    <text evidence="1">The sequence shown here is derived from an EMBL/GenBank/DDBJ whole genome shotgun (WGS) entry which is preliminary data.</text>
</comment>
<name>A0A9X5BJM9_9FIRM</name>
<sequence length="77" mass="9122">MQGGKGEKRRYAEDKPDCAYCYFRKKKGVCRLKKCYYLLPEEPEKKEETCEDCPYGKHSPCIGYCLLKIVREMKMKV</sequence>
<dbReference type="Proteomes" id="UP001154420">
    <property type="component" value="Unassembled WGS sequence"/>
</dbReference>
<reference evidence="1" key="1">
    <citation type="submission" date="2018-09" db="EMBL/GenBank/DDBJ databases">
        <title>Murine metabolic-syndrome-specific gut microbial biobank.</title>
        <authorList>
            <person name="Liu C."/>
        </authorList>
    </citation>
    <scope>NUCLEOTIDE SEQUENCE</scope>
    <source>
        <strain evidence="1">D42-62</strain>
    </source>
</reference>
<protein>
    <submittedName>
        <fullName evidence="1">Uncharacterized protein</fullName>
    </submittedName>
</protein>
<proteinExistence type="predicted"/>